<dbReference type="InterPro" id="IPR015422">
    <property type="entry name" value="PyrdxlP-dep_Trfase_small"/>
</dbReference>
<evidence type="ECO:0000256" key="7">
    <source>
        <dbReference type="RuleBase" id="RU003693"/>
    </source>
</evidence>
<dbReference type="Gene3D" id="3.40.640.10">
    <property type="entry name" value="Type I PLP-dependent aspartate aminotransferase-like (Major domain)"/>
    <property type="match status" value="1"/>
</dbReference>
<keyword evidence="5 7" id="KW-0663">Pyridoxal phosphate</keyword>
<dbReference type="Pfam" id="PF00155">
    <property type="entry name" value="Aminotran_1_2"/>
    <property type="match status" value="1"/>
</dbReference>
<gene>
    <name evidence="9" type="primary">hisC_1</name>
    <name evidence="9" type="ORF">GCM10007913_08740</name>
</gene>
<sequence>MKGEFLTRIPPVPRPSLAPIAATLPETVPFVGPEAIARRSGVPLRARIGANESPFGPAPSVLAAMTSAARESWHYGDPENHDLREAIAAHLDISAANVMPGEGVDAILGMAVRLFAAPGSTIVTSLGGYPTFNYHIAGYGAQMHTVPYIGDREDIDALARAARETQAAMVYLANPDNPMGSWWDAASIERFIAAVPDTTMIVLDEAYGEFAPAGTIPAFDAGCSNLLRMRTFSKAYGLAGARVGYVLGDAANISAFNRIRNHFGISNVAQAAAIAALADGAHLESSLAAVRASLEDTAAIASRHGLTPLPTATNFLAIDCGRDGAYAQAILDGLAQRGVFVRKPVVAGLNRCIRVSAGTAADRALFDQALGEVLAELG</sequence>
<dbReference type="EMBL" id="BSNG01000001">
    <property type="protein sequence ID" value="GLQ08942.1"/>
    <property type="molecule type" value="Genomic_DNA"/>
</dbReference>
<evidence type="ECO:0000313" key="9">
    <source>
        <dbReference type="EMBL" id="GLQ08942.1"/>
    </source>
</evidence>
<reference evidence="9" key="1">
    <citation type="journal article" date="2014" name="Int. J. Syst. Evol. Microbiol.">
        <title>Complete genome of a new Firmicutes species belonging to the dominant human colonic microbiota ('Ruminococcus bicirculans') reveals two chromosomes and a selective capacity to utilize plant glucans.</title>
        <authorList>
            <consortium name="NISC Comparative Sequencing Program"/>
            <person name="Wegmann U."/>
            <person name="Louis P."/>
            <person name="Goesmann A."/>
            <person name="Henrissat B."/>
            <person name="Duncan S.H."/>
            <person name="Flint H.J."/>
        </authorList>
    </citation>
    <scope>NUCLEOTIDE SEQUENCE</scope>
    <source>
        <strain evidence="9">NBRC 103855</strain>
    </source>
</reference>
<dbReference type="PANTHER" id="PTHR43643:SF3">
    <property type="entry name" value="HISTIDINOL-PHOSPHATE AMINOTRANSFERASE"/>
    <property type="match status" value="1"/>
</dbReference>
<dbReference type="InterPro" id="IPR015421">
    <property type="entry name" value="PyrdxlP-dep_Trfase_major"/>
</dbReference>
<dbReference type="InterPro" id="IPR050106">
    <property type="entry name" value="HistidinolP_aminotransfase"/>
</dbReference>
<comment type="pathway">
    <text evidence="6">Amino-acid biosynthesis.</text>
</comment>
<evidence type="ECO:0000256" key="6">
    <source>
        <dbReference type="ARBA" id="ARBA00029440"/>
    </source>
</evidence>
<keyword evidence="10" id="KW-1185">Reference proteome</keyword>
<dbReference type="InterPro" id="IPR004839">
    <property type="entry name" value="Aminotransferase_I/II_large"/>
</dbReference>
<evidence type="ECO:0000256" key="4">
    <source>
        <dbReference type="ARBA" id="ARBA00022679"/>
    </source>
</evidence>
<evidence type="ECO:0000256" key="1">
    <source>
        <dbReference type="ARBA" id="ARBA00001933"/>
    </source>
</evidence>
<name>A0ABQ5U9Y2_9HYPH</name>
<evidence type="ECO:0000259" key="8">
    <source>
        <dbReference type="Pfam" id="PF00155"/>
    </source>
</evidence>
<keyword evidence="4" id="KW-0808">Transferase</keyword>
<dbReference type="NCBIfam" id="NF006014">
    <property type="entry name" value="PRK08153.1"/>
    <property type="match status" value="1"/>
</dbReference>
<dbReference type="Gene3D" id="3.90.1150.10">
    <property type="entry name" value="Aspartate Aminotransferase, domain 1"/>
    <property type="match status" value="1"/>
</dbReference>
<evidence type="ECO:0000256" key="2">
    <source>
        <dbReference type="ARBA" id="ARBA00007970"/>
    </source>
</evidence>
<dbReference type="InterPro" id="IPR015424">
    <property type="entry name" value="PyrdxlP-dep_Trfase"/>
</dbReference>
<dbReference type="CDD" id="cd00609">
    <property type="entry name" value="AAT_like"/>
    <property type="match status" value="1"/>
</dbReference>
<dbReference type="SUPFAM" id="SSF53383">
    <property type="entry name" value="PLP-dependent transferases"/>
    <property type="match status" value="1"/>
</dbReference>
<protein>
    <submittedName>
        <fullName evidence="9">Histidinol-phosphate aminotransferase</fullName>
    </submittedName>
</protein>
<accession>A0ABQ5U9Y2</accession>
<dbReference type="GO" id="GO:0008483">
    <property type="term" value="F:transaminase activity"/>
    <property type="evidence" value="ECO:0007669"/>
    <property type="project" value="UniProtKB-KW"/>
</dbReference>
<evidence type="ECO:0000256" key="5">
    <source>
        <dbReference type="ARBA" id="ARBA00022898"/>
    </source>
</evidence>
<dbReference type="InterPro" id="IPR001917">
    <property type="entry name" value="Aminotrans_II_pyridoxalP_BS"/>
</dbReference>
<evidence type="ECO:0000256" key="3">
    <source>
        <dbReference type="ARBA" id="ARBA00022576"/>
    </source>
</evidence>
<comment type="cofactor">
    <cofactor evidence="1 7">
        <name>pyridoxal 5'-phosphate</name>
        <dbReference type="ChEBI" id="CHEBI:597326"/>
    </cofactor>
</comment>
<dbReference type="PANTHER" id="PTHR43643">
    <property type="entry name" value="HISTIDINOL-PHOSPHATE AMINOTRANSFERASE 2"/>
    <property type="match status" value="1"/>
</dbReference>
<reference evidence="9" key="2">
    <citation type="submission" date="2023-01" db="EMBL/GenBank/DDBJ databases">
        <title>Draft genome sequence of Devosia yakushimensis strain NBRC 103855.</title>
        <authorList>
            <person name="Sun Q."/>
            <person name="Mori K."/>
        </authorList>
    </citation>
    <scope>NUCLEOTIDE SEQUENCE</scope>
    <source>
        <strain evidence="9">NBRC 103855</strain>
    </source>
</reference>
<feature type="domain" description="Aminotransferase class I/classII large" evidence="8">
    <location>
        <begin position="49"/>
        <end position="364"/>
    </location>
</feature>
<comment type="caution">
    <text evidence="9">The sequence shown here is derived from an EMBL/GenBank/DDBJ whole genome shotgun (WGS) entry which is preliminary data.</text>
</comment>
<proteinExistence type="inferred from homology"/>
<comment type="similarity">
    <text evidence="2">Belongs to the class-II pyridoxal-phosphate-dependent aminotransferase family. Histidinol-phosphate aminotransferase subfamily.</text>
</comment>
<evidence type="ECO:0000313" key="10">
    <source>
        <dbReference type="Proteomes" id="UP001161406"/>
    </source>
</evidence>
<keyword evidence="3 9" id="KW-0032">Aminotransferase</keyword>
<organism evidence="9 10">
    <name type="scientific">Devosia yakushimensis</name>
    <dbReference type="NCBI Taxonomy" id="470028"/>
    <lineage>
        <taxon>Bacteria</taxon>
        <taxon>Pseudomonadati</taxon>
        <taxon>Pseudomonadota</taxon>
        <taxon>Alphaproteobacteria</taxon>
        <taxon>Hyphomicrobiales</taxon>
        <taxon>Devosiaceae</taxon>
        <taxon>Devosia</taxon>
    </lineage>
</organism>
<dbReference type="Proteomes" id="UP001161406">
    <property type="component" value="Unassembled WGS sequence"/>
</dbReference>
<dbReference type="PROSITE" id="PS00599">
    <property type="entry name" value="AA_TRANSFER_CLASS_2"/>
    <property type="match status" value="1"/>
</dbReference>